<dbReference type="CDD" id="cd13274">
    <property type="entry name" value="PH_DGK_type2"/>
    <property type="match status" value="1"/>
</dbReference>
<dbReference type="InterPro" id="IPR001849">
    <property type="entry name" value="PH_domain"/>
</dbReference>
<dbReference type="PROSITE" id="PS50146">
    <property type="entry name" value="DAGK"/>
    <property type="match status" value="1"/>
</dbReference>
<dbReference type="FunFam" id="3.30.60.20:FF:000002">
    <property type="entry name" value="Diacylglycerol kinase"/>
    <property type="match status" value="1"/>
</dbReference>
<dbReference type="InterPro" id="IPR013761">
    <property type="entry name" value="SAM/pointed_sf"/>
</dbReference>
<dbReference type="Gene3D" id="3.30.60.20">
    <property type="match status" value="2"/>
</dbReference>
<dbReference type="SMART" id="SM00045">
    <property type="entry name" value="DAGKa"/>
    <property type="match status" value="1"/>
</dbReference>
<organism evidence="26 27">
    <name type="scientific">Branchiostoma floridae</name>
    <name type="common">Florida lancelet</name>
    <name type="synonym">Amphioxus</name>
    <dbReference type="NCBI Taxonomy" id="7739"/>
    <lineage>
        <taxon>Eukaryota</taxon>
        <taxon>Metazoa</taxon>
        <taxon>Chordata</taxon>
        <taxon>Cephalochordata</taxon>
        <taxon>Leptocardii</taxon>
        <taxon>Amphioxiformes</taxon>
        <taxon>Branchiostomatidae</taxon>
        <taxon>Branchiostoma</taxon>
    </lineage>
</organism>
<dbReference type="GO" id="GO:0006654">
    <property type="term" value="P:phosphatidic acid biosynthetic process"/>
    <property type="evidence" value="ECO:0000318"/>
    <property type="project" value="GO_Central"/>
</dbReference>
<dbReference type="InterPro" id="IPR011993">
    <property type="entry name" value="PH-like_dom_sf"/>
</dbReference>
<evidence type="ECO:0000256" key="21">
    <source>
        <dbReference type="SAM" id="MobiDB-lite"/>
    </source>
</evidence>
<evidence type="ECO:0000256" key="11">
    <source>
        <dbReference type="ARBA" id="ARBA00022737"/>
    </source>
</evidence>
<dbReference type="Pfam" id="PF00781">
    <property type="entry name" value="DAGK_cat"/>
    <property type="match status" value="1"/>
</dbReference>
<dbReference type="EC" id="2.7.1.107" evidence="20"/>
<dbReference type="Gene3D" id="2.30.29.30">
    <property type="entry name" value="Pleckstrin-homology domain (PH domain)/Phosphotyrosine-binding domain (PTB)"/>
    <property type="match status" value="1"/>
</dbReference>
<feature type="region of interest" description="Disordered" evidence="21">
    <location>
        <begin position="819"/>
        <end position="839"/>
    </location>
</feature>
<dbReference type="InterPro" id="IPR000756">
    <property type="entry name" value="Diacylglycerol_kin_accessory"/>
</dbReference>
<dbReference type="InterPro" id="IPR037607">
    <property type="entry name" value="DGK"/>
</dbReference>
<dbReference type="GO" id="GO:0005886">
    <property type="term" value="C:plasma membrane"/>
    <property type="evidence" value="ECO:0000318"/>
    <property type="project" value="GO_Central"/>
</dbReference>
<evidence type="ECO:0000256" key="3">
    <source>
        <dbReference type="ARBA" id="ARBA00004496"/>
    </source>
</evidence>
<sequence>MAEAGETGCAEAAVSPRSGRAQESQATEDSSESDGECEERGPFRRKVSTQGQLKNKASLKEGWLMKQTNSFQRMKKRYFKLKGRKLYYAKEAKSLLFDEIDLTDVSVAECSTKNVNNSFQVITPFRRLILSAENRKEMEEWMAVLRAVQNREFYDPSRENMDQFNGMHNWYTCSHARPTYCNVCREALSGVMSTGLSCEVCKFKAHKRCATRAPNACKWTALSSIGQDTIEDDEGIHMPHQWLEGNLPVSAKCSVCDHTCGSVLRLQDWKCLWCRAMVHTTCKEIFPRKCPLGDCRLSIVPPTALNSIDSDGFWVATRPTSSNPLLVFVNSKSGDNQGVKFLRRFKQLLNPAQVFDLMNGGPHLGLRLFQRFDLFRILVCGGDGSVGWVLSEIDKLNLHKQCQMGVLPLGTGNDLARVLGWGAACDDDTQLPSILWQLERATCKMLDRWSIMTCETKVPGAADPTASAQQGEQDEMTAYELQDSVATHLSRILQSDQHSEVIQSARVLCETVKHFVTKVGTAYNTEEERAQSDKDSITHKCKVLDEKLNSLLTTLNEEAKAKPLPAVSPAVQQEELVAGSPQDTVPEGLTAPSSSRQMYDSEDDVVPEEIAPATLKRVRHSFSIKTNNTYFWCFFLRFPSLHGFDQLVIDSWWRRQVRPISWCPNNAMTHAWLKACLVFLSAAVDEQNAQTKEHKEEEEASAGQPPSPHTSSAATAPPKPPFVFTMTTSEPSTPLAPLATMENSSPESTEEVPVAGATSIQSASSIAFSTIEGSEEARERSDTVCSLRSPPPPRYPGYSGYTGLRGRLQVTDKEALAQERRVSKGSTLSQGVSDTSKSLQNIDRATNRQAVTQLPGIRSSIASSIAGGCLVSKVLLANADALCAAATPLMDPETASLPYVLHREGFREKCVMNNYFGIGLDAKITLEFHNKREEHPVKFRSRTRNFMWYGMLGGREILQRTYRNLEQRIQLECDGQRIPLPSLQGIVVLNIPSFGGGANFWGGVKEDDNFVAPSFDDKVLEVVAVFSSTQMAFSRVMNLQHHRIVQCRTIKITIQGSESVPVQVDGEAWMQPPGYIRIVHKNRAQMLTRDRAFEKTLMSWTDKQKFEKMIQGPLISNEETAVLAPFVDASVALIRWLADLVTKKEAADMITSTACLYAGVGQIIGSIDNMDEDLERKLVHALNLVDQELRRVEQVPSLAAAPLQGSAASPVEYASPPAPSRPQHSRSAGHVSALLGVQPSDEEYQSDYGMSPVPKQRTKSSGKFGLVRKLRKSKTKDKEREKEREESSMKESAGSMSGVSTNIPVFQWGPEEVGGWLESLALGEYRDSFMKNDIRGAELLALERRDLKDLGVRKVGHVKRILQAVKDLQIR</sequence>
<evidence type="ECO:0000256" key="20">
    <source>
        <dbReference type="RuleBase" id="RU361128"/>
    </source>
</evidence>
<comment type="function">
    <text evidence="1">Phosphorylates diacylglycerol (DAG) to generate phosphatidic acid (PA).</text>
</comment>
<dbReference type="GO" id="GO:0035556">
    <property type="term" value="P:intracellular signal transduction"/>
    <property type="evidence" value="ECO:0000318"/>
    <property type="project" value="GO_Central"/>
</dbReference>
<keyword evidence="8" id="KW-0597">Phosphoprotein</keyword>
<dbReference type="SUPFAM" id="SSF111331">
    <property type="entry name" value="NAD kinase/diacylglycerol kinase-like"/>
    <property type="match status" value="2"/>
</dbReference>
<feature type="compositionally biased region" description="Basic and acidic residues" evidence="21">
    <location>
        <begin position="1276"/>
        <end position="1289"/>
    </location>
</feature>
<feature type="domain" description="Phorbol-ester/DAG-type" evidence="23">
    <location>
        <begin position="239"/>
        <end position="290"/>
    </location>
</feature>
<evidence type="ECO:0000256" key="5">
    <source>
        <dbReference type="ARBA" id="ARBA00009280"/>
    </source>
</evidence>
<keyword evidence="11" id="KW-0677">Repeat</keyword>
<evidence type="ECO:0000256" key="2">
    <source>
        <dbReference type="ARBA" id="ARBA00004236"/>
    </source>
</evidence>
<dbReference type="InterPro" id="IPR001660">
    <property type="entry name" value="SAM"/>
</dbReference>
<evidence type="ECO:0000256" key="13">
    <source>
        <dbReference type="ARBA" id="ARBA00022771"/>
    </source>
</evidence>
<dbReference type="FunFam" id="3.40.50.10330:FF:000001">
    <property type="entry name" value="Diacylglycerol kinase"/>
    <property type="match status" value="1"/>
</dbReference>
<keyword evidence="16 20" id="KW-0067">ATP-binding</keyword>
<dbReference type="InterPro" id="IPR001206">
    <property type="entry name" value="Diacylglycerol_kinase_cat_dom"/>
</dbReference>
<reference evidence="26" key="1">
    <citation type="journal article" date="2020" name="Nat. Ecol. Evol.">
        <title>Deeply conserved synteny resolves early events in vertebrate evolution.</title>
        <authorList>
            <person name="Simakov O."/>
            <person name="Marletaz F."/>
            <person name="Yue J.X."/>
            <person name="O'Connell B."/>
            <person name="Jenkins J."/>
            <person name="Brandt A."/>
            <person name="Calef R."/>
            <person name="Tung C.H."/>
            <person name="Huang T.K."/>
            <person name="Schmutz J."/>
            <person name="Satoh N."/>
            <person name="Yu J.K."/>
            <person name="Putnam N.H."/>
            <person name="Green R.E."/>
            <person name="Rokhsar D.S."/>
        </authorList>
    </citation>
    <scope>NUCLEOTIDE SEQUENCE [LARGE SCALE GENOMIC DNA]</scope>
    <source>
        <strain evidence="26">S238N-H82</strain>
    </source>
</reference>
<dbReference type="FunFam" id="1.10.150.50:FF:000021">
    <property type="entry name" value="Diacylglycerol kinase"/>
    <property type="match status" value="1"/>
</dbReference>
<dbReference type="Gene3D" id="2.60.200.40">
    <property type="match status" value="1"/>
</dbReference>
<keyword evidence="10" id="KW-0479">Metal-binding</keyword>
<evidence type="ECO:0000256" key="6">
    <source>
        <dbReference type="ARBA" id="ARBA00022475"/>
    </source>
</evidence>
<dbReference type="PROSITE" id="PS50081">
    <property type="entry name" value="ZF_DAG_PE_2"/>
    <property type="match status" value="2"/>
</dbReference>
<dbReference type="GeneID" id="118427094"/>
<evidence type="ECO:0000256" key="14">
    <source>
        <dbReference type="ARBA" id="ARBA00022777"/>
    </source>
</evidence>
<keyword evidence="15" id="KW-0862">Zinc</keyword>
<dbReference type="SUPFAM" id="SSF50729">
    <property type="entry name" value="PH domain-like"/>
    <property type="match status" value="1"/>
</dbReference>
<dbReference type="SMART" id="SM00454">
    <property type="entry name" value="SAM"/>
    <property type="match status" value="1"/>
</dbReference>
<evidence type="ECO:0000256" key="8">
    <source>
        <dbReference type="ARBA" id="ARBA00022553"/>
    </source>
</evidence>
<proteinExistence type="inferred from homology"/>
<keyword evidence="9 20" id="KW-0808">Transferase</keyword>
<keyword evidence="7" id="KW-0963">Cytoplasm</keyword>
<feature type="domain" description="DAGKc" evidence="25">
    <location>
        <begin position="320"/>
        <end position="456"/>
    </location>
</feature>
<keyword evidence="12 20" id="KW-0547">Nucleotide-binding</keyword>
<dbReference type="GO" id="GO:0004143">
    <property type="term" value="F:ATP-dependent diacylglycerol kinase activity"/>
    <property type="evidence" value="ECO:0000318"/>
    <property type="project" value="GO_Central"/>
</dbReference>
<dbReference type="Gene3D" id="3.40.50.10330">
    <property type="entry name" value="Probable inorganic polyphosphate/atp-NAD kinase, domain 1"/>
    <property type="match status" value="1"/>
</dbReference>
<name>A0A9J7M0M2_BRAFL</name>
<keyword evidence="13" id="KW-0863">Zinc-finger</keyword>
<dbReference type="SMART" id="SM00109">
    <property type="entry name" value="C1"/>
    <property type="match status" value="2"/>
</dbReference>
<dbReference type="OMA" id="LMLCADN"/>
<feature type="domain" description="SAM" evidence="24">
    <location>
        <begin position="1308"/>
        <end position="1371"/>
    </location>
</feature>
<dbReference type="GO" id="GO:0008270">
    <property type="term" value="F:zinc ion binding"/>
    <property type="evidence" value="ECO:0007669"/>
    <property type="project" value="UniProtKB-KW"/>
</dbReference>
<feature type="region of interest" description="Disordered" evidence="21">
    <location>
        <begin position="1242"/>
        <end position="1298"/>
    </location>
</feature>
<feature type="domain" description="PH" evidence="22">
    <location>
        <begin position="57"/>
        <end position="150"/>
    </location>
</feature>
<evidence type="ECO:0000256" key="7">
    <source>
        <dbReference type="ARBA" id="ARBA00022490"/>
    </source>
</evidence>
<dbReference type="SMART" id="SM00233">
    <property type="entry name" value="PH"/>
    <property type="match status" value="1"/>
</dbReference>
<evidence type="ECO:0000313" key="27">
    <source>
        <dbReference type="RefSeq" id="XP_035692622.1"/>
    </source>
</evidence>
<dbReference type="PROSITE" id="PS50003">
    <property type="entry name" value="PH_DOMAIN"/>
    <property type="match status" value="1"/>
</dbReference>
<evidence type="ECO:0000256" key="15">
    <source>
        <dbReference type="ARBA" id="ARBA00022833"/>
    </source>
</evidence>
<feature type="compositionally biased region" description="Low complexity" evidence="21">
    <location>
        <begin position="1"/>
        <end position="13"/>
    </location>
</feature>
<dbReference type="GO" id="GO:0005737">
    <property type="term" value="C:cytoplasm"/>
    <property type="evidence" value="ECO:0007669"/>
    <property type="project" value="UniProtKB-SubCell"/>
</dbReference>
<evidence type="ECO:0000256" key="10">
    <source>
        <dbReference type="ARBA" id="ARBA00022723"/>
    </source>
</evidence>
<evidence type="ECO:0000256" key="16">
    <source>
        <dbReference type="ARBA" id="ARBA00022840"/>
    </source>
</evidence>
<dbReference type="SMART" id="SM00046">
    <property type="entry name" value="DAGKc"/>
    <property type="match status" value="1"/>
</dbReference>
<accession>A0A9J7M0M2</accession>
<comment type="catalytic activity">
    <reaction evidence="18">
        <text>1,2-di-(9Z-octadecenoyl)-sn-glycerol + ATP = 1,2-di-(9Z-octadecenoyl)-sn-glycero-3-phosphate + ADP + H(+)</text>
        <dbReference type="Rhea" id="RHEA:40327"/>
        <dbReference type="ChEBI" id="CHEBI:15378"/>
        <dbReference type="ChEBI" id="CHEBI:30616"/>
        <dbReference type="ChEBI" id="CHEBI:52333"/>
        <dbReference type="ChEBI" id="CHEBI:74546"/>
        <dbReference type="ChEBI" id="CHEBI:456216"/>
    </reaction>
    <physiologicalReaction direction="left-to-right" evidence="18">
        <dbReference type="Rhea" id="RHEA:40328"/>
    </physiologicalReaction>
</comment>
<feature type="region of interest" description="Disordered" evidence="21">
    <location>
        <begin position="772"/>
        <end position="803"/>
    </location>
</feature>
<evidence type="ECO:0000256" key="17">
    <source>
        <dbReference type="ARBA" id="ARBA00023136"/>
    </source>
</evidence>
<dbReference type="PROSITE" id="PS00479">
    <property type="entry name" value="ZF_DAG_PE_1"/>
    <property type="match status" value="2"/>
</dbReference>
<evidence type="ECO:0000256" key="12">
    <source>
        <dbReference type="ARBA" id="ARBA00022741"/>
    </source>
</evidence>
<reference evidence="27" key="2">
    <citation type="submission" date="2025-08" db="UniProtKB">
        <authorList>
            <consortium name="RefSeq"/>
        </authorList>
    </citation>
    <scope>IDENTIFICATION</scope>
    <source>
        <strain evidence="27">S238N-H82</strain>
        <tissue evidence="27">Testes</tissue>
    </source>
</reference>
<evidence type="ECO:0000313" key="26">
    <source>
        <dbReference type="Proteomes" id="UP000001554"/>
    </source>
</evidence>
<evidence type="ECO:0000256" key="4">
    <source>
        <dbReference type="ARBA" id="ARBA00005175"/>
    </source>
</evidence>
<dbReference type="GO" id="GO:0005524">
    <property type="term" value="F:ATP binding"/>
    <property type="evidence" value="ECO:0007669"/>
    <property type="project" value="UniProtKB-KW"/>
</dbReference>
<dbReference type="Proteomes" id="UP000001554">
    <property type="component" value="Chromosome 12"/>
</dbReference>
<comment type="pathway">
    <text evidence="4">Lipid metabolism; glycerolipid metabolism.</text>
</comment>
<dbReference type="Gene3D" id="1.10.150.50">
    <property type="entry name" value="Transcription Factor, Ets-1"/>
    <property type="match status" value="1"/>
</dbReference>
<feature type="region of interest" description="Disordered" evidence="21">
    <location>
        <begin position="1"/>
        <end position="51"/>
    </location>
</feature>
<dbReference type="PROSITE" id="PS50105">
    <property type="entry name" value="SAM_DOMAIN"/>
    <property type="match status" value="1"/>
</dbReference>
<dbReference type="FunFam" id="2.30.29.30:FF:000060">
    <property type="entry name" value="Diacylglycerol kinase"/>
    <property type="match status" value="1"/>
</dbReference>
<dbReference type="PANTHER" id="PTHR11255:SF109">
    <property type="entry name" value="DIACYLGLYCEROL KINASE ETA"/>
    <property type="match status" value="1"/>
</dbReference>
<keyword evidence="14 20" id="KW-0418">Kinase</keyword>
<dbReference type="Pfam" id="PF00169">
    <property type="entry name" value="PH"/>
    <property type="match status" value="1"/>
</dbReference>
<keyword evidence="6" id="KW-1003">Cell membrane</keyword>
<evidence type="ECO:0000256" key="9">
    <source>
        <dbReference type="ARBA" id="ARBA00022679"/>
    </source>
</evidence>
<dbReference type="InterPro" id="IPR046349">
    <property type="entry name" value="C1-like_sf"/>
</dbReference>
<keyword evidence="17" id="KW-0472">Membrane</keyword>
<dbReference type="SUPFAM" id="SSF57889">
    <property type="entry name" value="Cysteine-rich domain"/>
    <property type="match status" value="2"/>
</dbReference>
<dbReference type="InterPro" id="IPR047480">
    <property type="entry name" value="C1_DGKeta_rpt2"/>
</dbReference>
<evidence type="ECO:0000256" key="19">
    <source>
        <dbReference type="ARBA" id="ARBA00060536"/>
    </source>
</evidence>
<gene>
    <name evidence="27" type="primary">LOC118427094</name>
</gene>
<dbReference type="FunFam" id="2.60.200.40:FF:000001">
    <property type="entry name" value="Diacylglycerol kinase"/>
    <property type="match status" value="1"/>
</dbReference>
<evidence type="ECO:0000256" key="18">
    <source>
        <dbReference type="ARBA" id="ARBA00023371"/>
    </source>
</evidence>
<dbReference type="RefSeq" id="XP_035692622.1">
    <property type="nucleotide sequence ID" value="XM_035836729.1"/>
</dbReference>
<comment type="pathway">
    <text evidence="19">Glycerolipid metabolism.</text>
</comment>
<dbReference type="PANTHER" id="PTHR11255">
    <property type="entry name" value="DIACYLGLYCEROL KINASE"/>
    <property type="match status" value="1"/>
</dbReference>
<dbReference type="Pfam" id="PF00536">
    <property type="entry name" value="SAM_1"/>
    <property type="match status" value="1"/>
</dbReference>
<feature type="compositionally biased region" description="Polar residues" evidence="21">
    <location>
        <begin position="824"/>
        <end position="839"/>
    </location>
</feature>
<feature type="domain" description="Phorbol-ester/DAG-type" evidence="23">
    <location>
        <begin position="167"/>
        <end position="217"/>
    </location>
</feature>
<comment type="similarity">
    <text evidence="5 20">Belongs to the eukaryotic diacylglycerol kinase family.</text>
</comment>
<dbReference type="InterPro" id="IPR002219">
    <property type="entry name" value="PKC_DAG/PE"/>
</dbReference>
<dbReference type="OrthoDB" id="196165at2759"/>
<dbReference type="KEGG" id="bfo:118427094"/>
<comment type="subcellular location">
    <subcellularLocation>
        <location evidence="2">Cell membrane</location>
    </subcellularLocation>
    <subcellularLocation>
        <location evidence="3">Cytoplasm</location>
    </subcellularLocation>
</comment>
<dbReference type="Pfam" id="PF00130">
    <property type="entry name" value="C1_1"/>
    <property type="match status" value="2"/>
</dbReference>
<dbReference type="CDD" id="cd09507">
    <property type="entry name" value="SAM_DGK-delta-eta"/>
    <property type="match status" value="1"/>
</dbReference>
<dbReference type="CDD" id="cd20894">
    <property type="entry name" value="C1_DGKeta_rpt2"/>
    <property type="match status" value="1"/>
</dbReference>
<evidence type="ECO:0000256" key="1">
    <source>
        <dbReference type="ARBA" id="ARBA00002064"/>
    </source>
</evidence>
<dbReference type="InterPro" id="IPR016064">
    <property type="entry name" value="NAD/diacylglycerol_kinase_sf"/>
</dbReference>
<evidence type="ECO:0000259" key="24">
    <source>
        <dbReference type="PROSITE" id="PS50105"/>
    </source>
</evidence>
<evidence type="ECO:0000259" key="22">
    <source>
        <dbReference type="PROSITE" id="PS50003"/>
    </source>
</evidence>
<feature type="region of interest" description="Disordered" evidence="21">
    <location>
        <begin position="1201"/>
        <end position="1228"/>
    </location>
</feature>
<dbReference type="SUPFAM" id="SSF47769">
    <property type="entry name" value="SAM/Pointed domain"/>
    <property type="match status" value="1"/>
</dbReference>
<keyword evidence="26" id="KW-1185">Reference proteome</keyword>
<feature type="region of interest" description="Disordered" evidence="21">
    <location>
        <begin position="577"/>
        <end position="601"/>
    </location>
</feature>
<feature type="region of interest" description="Disordered" evidence="21">
    <location>
        <begin position="688"/>
        <end position="749"/>
    </location>
</feature>
<dbReference type="GO" id="GO:0046339">
    <property type="term" value="P:diacylglycerol metabolic process"/>
    <property type="evidence" value="ECO:0000318"/>
    <property type="project" value="GO_Central"/>
</dbReference>
<evidence type="ECO:0000259" key="25">
    <source>
        <dbReference type="PROSITE" id="PS50146"/>
    </source>
</evidence>
<feature type="compositionally biased region" description="Basic residues" evidence="21">
    <location>
        <begin position="1256"/>
        <end position="1275"/>
    </location>
</feature>
<protein>
    <recommendedName>
        <fullName evidence="20">Diacylglycerol kinase</fullName>
        <shortName evidence="20">DAG kinase</shortName>
        <ecNumber evidence="20">2.7.1.107</ecNumber>
    </recommendedName>
</protein>
<dbReference type="InterPro" id="IPR017438">
    <property type="entry name" value="ATP-NAD_kinase_N"/>
</dbReference>
<dbReference type="Pfam" id="PF00609">
    <property type="entry name" value="DAGK_acc"/>
    <property type="match status" value="1"/>
</dbReference>
<evidence type="ECO:0000259" key="23">
    <source>
        <dbReference type="PROSITE" id="PS50081"/>
    </source>
</evidence>
<dbReference type="GO" id="GO:0007200">
    <property type="term" value="P:phospholipase C-activating G protein-coupled receptor signaling pathway"/>
    <property type="evidence" value="ECO:0007669"/>
    <property type="project" value="InterPro"/>
</dbReference>
<comment type="catalytic activity">
    <reaction evidence="20">
        <text>a 1,2-diacyl-sn-glycerol + ATP = a 1,2-diacyl-sn-glycero-3-phosphate + ADP + H(+)</text>
        <dbReference type="Rhea" id="RHEA:10272"/>
        <dbReference type="ChEBI" id="CHEBI:15378"/>
        <dbReference type="ChEBI" id="CHEBI:17815"/>
        <dbReference type="ChEBI" id="CHEBI:30616"/>
        <dbReference type="ChEBI" id="CHEBI:58608"/>
        <dbReference type="ChEBI" id="CHEBI:456216"/>
        <dbReference type="EC" id="2.7.1.107"/>
    </reaction>
</comment>